<organism evidence="2 3">
    <name type="scientific">Orbilia blumenaviensis</name>
    <dbReference type="NCBI Taxonomy" id="1796055"/>
    <lineage>
        <taxon>Eukaryota</taxon>
        <taxon>Fungi</taxon>
        <taxon>Dikarya</taxon>
        <taxon>Ascomycota</taxon>
        <taxon>Pezizomycotina</taxon>
        <taxon>Orbiliomycetes</taxon>
        <taxon>Orbiliales</taxon>
        <taxon>Orbiliaceae</taxon>
        <taxon>Orbilia</taxon>
    </lineage>
</organism>
<dbReference type="AlphaFoldDB" id="A0AAV9VJL1"/>
<keyword evidence="3" id="KW-1185">Reference proteome</keyword>
<evidence type="ECO:0000256" key="1">
    <source>
        <dbReference type="SAM" id="MobiDB-lite"/>
    </source>
</evidence>
<dbReference type="EMBL" id="JAVHNS010000002">
    <property type="protein sequence ID" value="KAK6362152.1"/>
    <property type="molecule type" value="Genomic_DNA"/>
</dbReference>
<protein>
    <submittedName>
        <fullName evidence="2">Uncharacterized protein</fullName>
    </submittedName>
</protein>
<evidence type="ECO:0000313" key="3">
    <source>
        <dbReference type="Proteomes" id="UP001373714"/>
    </source>
</evidence>
<feature type="region of interest" description="Disordered" evidence="1">
    <location>
        <begin position="291"/>
        <end position="310"/>
    </location>
</feature>
<name>A0AAV9VJL1_9PEZI</name>
<proteinExistence type="predicted"/>
<sequence length="310" mass="35082">MDEYAVSKPSDPGSWKRVGNSGVLLWSAHKSIAYHPYFLSAVIIFNNLDCPPPDTPGLRWHYLPLENLDESELPAHRRPKWLQNPNAKYNFETNLGNDEASVDFPEHWEDMPKITVPNEFEKEPYWIDYSDSEAYSIDSEKRRVGVSKFKGDEYLNQLAKSMENGQKGDMTEGPQSNLQDYWYRDDMDPVDLESDDGVANNIYINGPDNLISGTGDQRERSKSPLWNVYDVSKDEPPFLGNISVIFVPDYKYTHVLGLAREFDEYARIGERVGGWGVPDFAISGAGPGIEMDDEGLTEMGSPARELGARD</sequence>
<evidence type="ECO:0000313" key="2">
    <source>
        <dbReference type="EMBL" id="KAK6362152.1"/>
    </source>
</evidence>
<comment type="caution">
    <text evidence="2">The sequence shown here is derived from an EMBL/GenBank/DDBJ whole genome shotgun (WGS) entry which is preliminary data.</text>
</comment>
<reference evidence="2 3" key="1">
    <citation type="submission" date="2019-10" db="EMBL/GenBank/DDBJ databases">
        <authorList>
            <person name="Palmer J.M."/>
        </authorList>
    </citation>
    <scope>NUCLEOTIDE SEQUENCE [LARGE SCALE GENOMIC DNA]</scope>
    <source>
        <strain evidence="2 3">TWF730</strain>
    </source>
</reference>
<accession>A0AAV9VJL1</accession>
<gene>
    <name evidence="2" type="ORF">TWF730_005849</name>
</gene>
<dbReference type="Proteomes" id="UP001373714">
    <property type="component" value="Unassembled WGS sequence"/>
</dbReference>